<dbReference type="AlphaFoldDB" id="A0A4R2EUT9"/>
<protein>
    <recommendedName>
        <fullName evidence="3">N-acetylglucosamine kinase-like BadF-type ATPase</fullName>
    </recommendedName>
</protein>
<organism evidence="1 2">
    <name type="scientific">Acetobacteroides hydrogenigenes</name>
    <dbReference type="NCBI Taxonomy" id="979970"/>
    <lineage>
        <taxon>Bacteria</taxon>
        <taxon>Pseudomonadati</taxon>
        <taxon>Bacteroidota</taxon>
        <taxon>Bacteroidia</taxon>
        <taxon>Bacteroidales</taxon>
        <taxon>Rikenellaceae</taxon>
        <taxon>Acetobacteroides</taxon>
    </lineage>
</organism>
<dbReference type="Gene3D" id="3.30.420.40">
    <property type="match status" value="2"/>
</dbReference>
<reference evidence="1 2" key="1">
    <citation type="submission" date="2019-03" db="EMBL/GenBank/DDBJ databases">
        <title>Genomic Encyclopedia of Archaeal and Bacterial Type Strains, Phase II (KMG-II): from individual species to whole genera.</title>
        <authorList>
            <person name="Goeker M."/>
        </authorList>
    </citation>
    <scope>NUCLEOTIDE SEQUENCE [LARGE SCALE GENOMIC DNA]</scope>
    <source>
        <strain evidence="1 2">RL-C</strain>
    </source>
</reference>
<evidence type="ECO:0000313" key="2">
    <source>
        <dbReference type="Proteomes" id="UP000294830"/>
    </source>
</evidence>
<evidence type="ECO:0000313" key="1">
    <source>
        <dbReference type="EMBL" id="TCN72884.1"/>
    </source>
</evidence>
<dbReference type="OrthoDB" id="871343at2"/>
<dbReference type="InterPro" id="IPR043129">
    <property type="entry name" value="ATPase_NBD"/>
</dbReference>
<dbReference type="EMBL" id="SLWB01000001">
    <property type="protein sequence ID" value="TCN72884.1"/>
    <property type="molecule type" value="Genomic_DNA"/>
</dbReference>
<dbReference type="RefSeq" id="WP_131837672.1">
    <property type="nucleotide sequence ID" value="NZ_SLWB01000001.1"/>
</dbReference>
<keyword evidence="2" id="KW-1185">Reference proteome</keyword>
<name>A0A4R2EUT9_9BACT</name>
<comment type="caution">
    <text evidence="1">The sequence shown here is derived from an EMBL/GenBank/DDBJ whole genome shotgun (WGS) entry which is preliminary data.</text>
</comment>
<proteinExistence type="predicted"/>
<evidence type="ECO:0008006" key="3">
    <source>
        <dbReference type="Google" id="ProtNLM"/>
    </source>
</evidence>
<sequence>MIVVAYSGLSQTEWRLCVSTTEIIQFTTEELNPIYVDSYTVVRALMNRFPNDVDPRNVTKVFFYGTGCTAQQHQQRIVFCLESFFEEAEVNVDTDLLGAAKGVFDRKSGLIAILGASTSTCAYDGLSVIETSTPLNFHIGNEGGGISIGSEIAQSYYYKYMPDDLLGLFQKETGMTQEELYSRLNSFETPHTFLTNLVTFGSAHKEHSFIKHLVQKSFRKFLELHLLPLSIKTGMKNIGIVGPIGFLFEEIVQNELDLHHLQTDKMLYSPIEVLTRYRCSYL</sequence>
<dbReference type="SUPFAM" id="SSF53067">
    <property type="entry name" value="Actin-like ATPase domain"/>
    <property type="match status" value="2"/>
</dbReference>
<gene>
    <name evidence="1" type="ORF">CLV25_101102</name>
</gene>
<dbReference type="Gene3D" id="1.10.720.160">
    <property type="match status" value="1"/>
</dbReference>
<accession>A0A4R2EUT9</accession>
<dbReference type="Proteomes" id="UP000294830">
    <property type="component" value="Unassembled WGS sequence"/>
</dbReference>